<evidence type="ECO:0000256" key="2">
    <source>
        <dbReference type="SAM" id="Phobius"/>
    </source>
</evidence>
<feature type="transmembrane region" description="Helical" evidence="2">
    <location>
        <begin position="103"/>
        <end position="124"/>
    </location>
</feature>
<dbReference type="AlphaFoldDB" id="A0A6J7JIK2"/>
<accession>A0A6J7JIK2</accession>
<keyword evidence="2" id="KW-0472">Membrane</keyword>
<organism evidence="3">
    <name type="scientific">freshwater metagenome</name>
    <dbReference type="NCBI Taxonomy" id="449393"/>
    <lineage>
        <taxon>unclassified sequences</taxon>
        <taxon>metagenomes</taxon>
        <taxon>ecological metagenomes</taxon>
    </lineage>
</organism>
<keyword evidence="2" id="KW-1133">Transmembrane helix</keyword>
<dbReference type="PROSITE" id="PS51257">
    <property type="entry name" value="PROKAR_LIPOPROTEIN"/>
    <property type="match status" value="1"/>
</dbReference>
<dbReference type="EMBL" id="CAFBNE010000024">
    <property type="protein sequence ID" value="CAB4942639.1"/>
    <property type="molecule type" value="Genomic_DNA"/>
</dbReference>
<proteinExistence type="predicted"/>
<reference evidence="3" key="1">
    <citation type="submission" date="2020-05" db="EMBL/GenBank/DDBJ databases">
        <authorList>
            <person name="Chiriac C."/>
            <person name="Salcher M."/>
            <person name="Ghai R."/>
            <person name="Kavagutti S V."/>
        </authorList>
    </citation>
    <scope>NUCLEOTIDE SEQUENCE</scope>
</reference>
<feature type="transmembrane region" description="Helical" evidence="2">
    <location>
        <begin position="75"/>
        <end position="97"/>
    </location>
</feature>
<dbReference type="Pfam" id="PF09534">
    <property type="entry name" value="Trp_oprn_chp"/>
    <property type="match status" value="1"/>
</dbReference>
<feature type="region of interest" description="Disordered" evidence="1">
    <location>
        <begin position="136"/>
        <end position="169"/>
    </location>
</feature>
<evidence type="ECO:0000256" key="1">
    <source>
        <dbReference type="SAM" id="MobiDB-lite"/>
    </source>
</evidence>
<sequence>MKGSLLALTAGALAVLLACSMTWSVVTVPMLDDAGGPVRSESLSGSSLVPLATAAAWVALAGVLAVIATRSWGRAAVGVVVLGAGVLIVSASASGGAGSASNGWWLLAVAGGVAVGLAGGAILIRGRRWPGLGRRYEAPEGSRATPSRQLAPWDAIDHGQDPTSDDPPA</sequence>
<gene>
    <name evidence="3" type="ORF">UFOPK3772_01031</name>
</gene>
<evidence type="ECO:0000313" key="3">
    <source>
        <dbReference type="EMBL" id="CAB4942639.1"/>
    </source>
</evidence>
<feature type="transmembrane region" description="Helical" evidence="2">
    <location>
        <begin position="48"/>
        <end position="68"/>
    </location>
</feature>
<keyword evidence="2" id="KW-0812">Transmembrane</keyword>
<protein>
    <submittedName>
        <fullName evidence="3">Unannotated protein</fullName>
    </submittedName>
</protein>
<name>A0A6J7JIK2_9ZZZZ</name>
<dbReference type="InterPro" id="IPR019051">
    <property type="entry name" value="Trp_biosyn_TM_oprn/chp"/>
</dbReference>